<evidence type="ECO:0000313" key="2">
    <source>
        <dbReference type="EMBL" id="GEO37301.1"/>
    </source>
</evidence>
<protein>
    <submittedName>
        <fullName evidence="2">Uncharacterized protein</fullName>
    </submittedName>
</protein>
<keyword evidence="1" id="KW-1133">Transmembrane helix</keyword>
<feature type="transmembrane region" description="Helical" evidence="1">
    <location>
        <begin position="74"/>
        <end position="94"/>
    </location>
</feature>
<keyword evidence="1" id="KW-0812">Transmembrane</keyword>
<accession>A0A512DLE7</accession>
<proteinExistence type="predicted"/>
<dbReference type="Proteomes" id="UP000321523">
    <property type="component" value="Unassembled WGS sequence"/>
</dbReference>
<gene>
    <name evidence="2" type="ORF">SAE02_14490</name>
</gene>
<keyword evidence="1" id="KW-0472">Membrane</keyword>
<dbReference type="AlphaFoldDB" id="A0A512DLE7"/>
<organism evidence="2 3">
    <name type="scientific">Skermanella aerolata</name>
    <dbReference type="NCBI Taxonomy" id="393310"/>
    <lineage>
        <taxon>Bacteria</taxon>
        <taxon>Pseudomonadati</taxon>
        <taxon>Pseudomonadota</taxon>
        <taxon>Alphaproteobacteria</taxon>
        <taxon>Rhodospirillales</taxon>
        <taxon>Azospirillaceae</taxon>
        <taxon>Skermanella</taxon>
    </lineage>
</organism>
<name>A0A512DLE7_9PROT</name>
<dbReference type="EMBL" id="BJYZ01000006">
    <property type="protein sequence ID" value="GEO37301.1"/>
    <property type="molecule type" value="Genomic_DNA"/>
</dbReference>
<keyword evidence="3" id="KW-1185">Reference proteome</keyword>
<evidence type="ECO:0000313" key="3">
    <source>
        <dbReference type="Proteomes" id="UP000321523"/>
    </source>
</evidence>
<reference evidence="2 3" key="1">
    <citation type="submission" date="2019-07" db="EMBL/GenBank/DDBJ databases">
        <title>Whole genome shotgun sequence of Skermanella aerolata NBRC 106429.</title>
        <authorList>
            <person name="Hosoyama A."/>
            <person name="Uohara A."/>
            <person name="Ohji S."/>
            <person name="Ichikawa N."/>
        </authorList>
    </citation>
    <scope>NUCLEOTIDE SEQUENCE [LARGE SCALE GENOMIC DNA]</scope>
    <source>
        <strain evidence="2 3">NBRC 106429</strain>
    </source>
</reference>
<evidence type="ECO:0000256" key="1">
    <source>
        <dbReference type="SAM" id="Phobius"/>
    </source>
</evidence>
<sequence length="101" mass="11316">MQSGHTFDFRILGTRHPGKGLLLAGAKTRFPRRKRLSSRGHVTQSNAAMQHKWFRLLIVADDYYWLSGCDNEGFFFLLISDCLIGILCSAGSVASPMRSIL</sequence>
<comment type="caution">
    <text evidence="2">The sequence shown here is derived from an EMBL/GenBank/DDBJ whole genome shotgun (WGS) entry which is preliminary data.</text>
</comment>